<sequence length="89" mass="9682">LSLPLSLSPSLSLPLPPSPSPSLSEGKERRHCLSLHSEETAGAVAAVPRPAHWKQSALLRKHGMGSGRITEVEREGLWLWEGWREGGQP</sequence>
<feature type="non-terminal residue" evidence="2">
    <location>
        <position position="89"/>
    </location>
</feature>
<feature type="non-terminal residue" evidence="2">
    <location>
        <position position="1"/>
    </location>
</feature>
<name>A0A061QQQ2_9CHLO</name>
<feature type="compositionally biased region" description="Low complexity" evidence="1">
    <location>
        <begin position="1"/>
        <end position="13"/>
    </location>
</feature>
<dbReference type="AlphaFoldDB" id="A0A061QQQ2"/>
<feature type="region of interest" description="Disordered" evidence="1">
    <location>
        <begin position="1"/>
        <end position="28"/>
    </location>
</feature>
<reference evidence="2" key="1">
    <citation type="submission" date="2014-05" db="EMBL/GenBank/DDBJ databases">
        <title>The transcriptome of the halophilic microalga Tetraselmis sp. GSL018 isolated from the Great Salt Lake, Utah.</title>
        <authorList>
            <person name="Jinkerson R.E."/>
            <person name="D'Adamo S."/>
            <person name="Posewitz M.C."/>
        </authorList>
    </citation>
    <scope>NUCLEOTIDE SEQUENCE</scope>
    <source>
        <strain evidence="2">GSL018</strain>
    </source>
</reference>
<protein>
    <submittedName>
        <fullName evidence="2">Uncharacterized protein</fullName>
    </submittedName>
</protein>
<proteinExistence type="predicted"/>
<accession>A0A061QQQ2</accession>
<organism evidence="2">
    <name type="scientific">Tetraselmis sp. GSL018</name>
    <dbReference type="NCBI Taxonomy" id="582737"/>
    <lineage>
        <taxon>Eukaryota</taxon>
        <taxon>Viridiplantae</taxon>
        <taxon>Chlorophyta</taxon>
        <taxon>core chlorophytes</taxon>
        <taxon>Chlorodendrophyceae</taxon>
        <taxon>Chlorodendrales</taxon>
        <taxon>Chlorodendraceae</taxon>
        <taxon>Tetraselmis</taxon>
    </lineage>
</organism>
<gene>
    <name evidence="2" type="ORF">TSPGSL018_28353</name>
</gene>
<dbReference type="EMBL" id="GBEZ01026554">
    <property type="protein sequence ID" value="JAC60666.1"/>
    <property type="molecule type" value="Transcribed_RNA"/>
</dbReference>
<evidence type="ECO:0000313" key="2">
    <source>
        <dbReference type="EMBL" id="JAC60666.1"/>
    </source>
</evidence>
<evidence type="ECO:0000256" key="1">
    <source>
        <dbReference type="SAM" id="MobiDB-lite"/>
    </source>
</evidence>